<evidence type="ECO:0000256" key="1">
    <source>
        <dbReference type="ARBA" id="ARBA00001933"/>
    </source>
</evidence>
<dbReference type="PANTHER" id="PTHR43713:SF3">
    <property type="entry name" value="GLUTAMATE-1-SEMIALDEHYDE 2,1-AMINOMUTASE 1, CHLOROPLASTIC-RELATED"/>
    <property type="match status" value="1"/>
</dbReference>
<dbReference type="InterPro" id="IPR015422">
    <property type="entry name" value="PyrdxlP-dep_Trfase_small"/>
</dbReference>
<evidence type="ECO:0000313" key="4">
    <source>
        <dbReference type="EMBL" id="WNL15950.1"/>
    </source>
</evidence>
<dbReference type="AlphaFoldDB" id="A0AA96CTS7"/>
<comment type="similarity">
    <text evidence="3">Belongs to the class-III pyridoxal-phosphate-dependent aminotransferase family.</text>
</comment>
<protein>
    <submittedName>
        <fullName evidence="4">Glutamate-1-semialdehyde 2,1-aminomutase</fullName>
        <ecNumber evidence="4">5.4.3.8</ecNumber>
    </submittedName>
</protein>
<proteinExistence type="inferred from homology"/>
<dbReference type="GO" id="GO:0008483">
    <property type="term" value="F:transaminase activity"/>
    <property type="evidence" value="ECO:0007669"/>
    <property type="project" value="InterPro"/>
</dbReference>
<keyword evidence="4" id="KW-0413">Isomerase</keyword>
<sequence length="459" mass="52281">MNYEKSFEINEQIHKLIPGGSHTYSKGEDQFPYNSPRIMSHAKGAYTWDVDGNKFIDWAMGNRVFILGHAFDEVDKAVIETIKSGTNYTRPGILEYETADYLINEHFEGKFDMIKFGKNGSDVTTAAIKLARAYTGRKYVLVCGTHPFFSIHDWFIGSTDMNSGTLDTERAYTIKFLYNDRKSVEKAFEQYKNQIAAVILEPVKNDSPYLDASDEDYHLETINNKENSSSNNFLQYLRDKTTKEGTVLIFDEMISGMRFDTKGAHSLYGVYPDLSTFGKSISNGYSCSFLVGKKEIMELGGLKHKKERVFLLSQTHGSETVGFAATLATFKACKKYGVSNHVWNLGQKLKNSFNQIVVQEKLNEHFRIIGFDANPQILCTHKDGTFWPELHTFFHDIVINEGVFIPWITITYSHTEKELEVTMNAISKALKTLKPIIENGEVEKLLIGEPLKPVFRKYN</sequence>
<dbReference type="Pfam" id="PF00202">
    <property type="entry name" value="Aminotran_3"/>
    <property type="match status" value="1"/>
</dbReference>
<dbReference type="GO" id="GO:0030170">
    <property type="term" value="F:pyridoxal phosphate binding"/>
    <property type="evidence" value="ECO:0007669"/>
    <property type="project" value="InterPro"/>
</dbReference>
<reference evidence="4" key="1">
    <citation type="submission" date="2023-09" db="EMBL/GenBank/DDBJ databases">
        <title>Arcobacter tbilisiensis sp. nov. isolated from chicken meat in Tbilisi, Georgia.</title>
        <authorList>
            <person name="Matthias R."/>
            <person name="Zautner A.E."/>
        </authorList>
    </citation>
    <scope>NUCLEOTIDE SEQUENCE</scope>
    <source>
        <strain evidence="4">LEO 107</strain>
    </source>
</reference>
<dbReference type="InterPro" id="IPR015424">
    <property type="entry name" value="PyrdxlP-dep_Trfase"/>
</dbReference>
<dbReference type="PANTHER" id="PTHR43713">
    <property type="entry name" value="GLUTAMATE-1-SEMIALDEHYDE 2,1-AMINOMUTASE"/>
    <property type="match status" value="1"/>
</dbReference>
<evidence type="ECO:0000256" key="2">
    <source>
        <dbReference type="ARBA" id="ARBA00022898"/>
    </source>
</evidence>
<dbReference type="EC" id="5.4.3.8" evidence="4"/>
<dbReference type="InterPro" id="IPR005814">
    <property type="entry name" value="Aminotrans_3"/>
</dbReference>
<dbReference type="Gene3D" id="3.40.640.10">
    <property type="entry name" value="Type I PLP-dependent aspartate aminotransferase-like (Major domain)"/>
    <property type="match status" value="1"/>
</dbReference>
<dbReference type="EMBL" id="CP134846">
    <property type="protein sequence ID" value="WNL15950.1"/>
    <property type="molecule type" value="Genomic_DNA"/>
</dbReference>
<comment type="cofactor">
    <cofactor evidence="1">
        <name>pyridoxal 5'-phosphate</name>
        <dbReference type="ChEBI" id="CHEBI:597326"/>
    </cofactor>
</comment>
<accession>A0AA96CTS7</accession>
<name>A0AA96CTS7_9BACT</name>
<evidence type="ECO:0000256" key="3">
    <source>
        <dbReference type="RuleBase" id="RU003560"/>
    </source>
</evidence>
<keyword evidence="2 3" id="KW-0663">Pyridoxal phosphate</keyword>
<organism evidence="4">
    <name type="scientific">Arcobacter sp. AZ-2023</name>
    <dbReference type="NCBI Taxonomy" id="3074453"/>
    <lineage>
        <taxon>Bacteria</taxon>
        <taxon>Pseudomonadati</taxon>
        <taxon>Campylobacterota</taxon>
        <taxon>Epsilonproteobacteria</taxon>
        <taxon>Campylobacterales</taxon>
        <taxon>Arcobacteraceae</taxon>
        <taxon>Arcobacter</taxon>
    </lineage>
</organism>
<dbReference type="NCBIfam" id="NF004856">
    <property type="entry name" value="PRK06209.1"/>
    <property type="match status" value="1"/>
</dbReference>
<dbReference type="GO" id="GO:0042286">
    <property type="term" value="F:glutamate-1-semialdehyde 2,1-aminomutase activity"/>
    <property type="evidence" value="ECO:0007669"/>
    <property type="project" value="UniProtKB-EC"/>
</dbReference>
<dbReference type="InterPro" id="IPR015421">
    <property type="entry name" value="PyrdxlP-dep_Trfase_major"/>
</dbReference>
<dbReference type="Gene3D" id="3.90.1150.10">
    <property type="entry name" value="Aspartate Aminotransferase, domain 1"/>
    <property type="match status" value="1"/>
</dbReference>
<dbReference type="SUPFAM" id="SSF53383">
    <property type="entry name" value="PLP-dependent transferases"/>
    <property type="match status" value="1"/>
</dbReference>
<gene>
    <name evidence="4" type="ORF">RJG54_06885</name>
</gene>